<feature type="compositionally biased region" description="Polar residues" evidence="1">
    <location>
        <begin position="222"/>
        <end position="243"/>
    </location>
</feature>
<proteinExistence type="predicted"/>
<evidence type="ECO:0000313" key="3">
    <source>
        <dbReference type="Proteomes" id="UP001209878"/>
    </source>
</evidence>
<name>A0AAD9N546_RIDPI</name>
<reference evidence="2" key="1">
    <citation type="journal article" date="2023" name="Mol. Biol. Evol.">
        <title>Third-Generation Sequencing Reveals the Adaptive Role of the Epigenome in Three Deep-Sea Polychaetes.</title>
        <authorList>
            <person name="Perez M."/>
            <person name="Aroh O."/>
            <person name="Sun Y."/>
            <person name="Lan Y."/>
            <person name="Juniper S.K."/>
            <person name="Young C.R."/>
            <person name="Angers B."/>
            <person name="Qian P.Y."/>
        </authorList>
    </citation>
    <scope>NUCLEOTIDE SEQUENCE</scope>
    <source>
        <strain evidence="2">R07B-5</strain>
    </source>
</reference>
<dbReference type="AlphaFoldDB" id="A0AAD9N546"/>
<accession>A0AAD9N546</accession>
<feature type="compositionally biased region" description="Basic residues" evidence="1">
    <location>
        <begin position="245"/>
        <end position="256"/>
    </location>
</feature>
<dbReference type="Proteomes" id="UP001209878">
    <property type="component" value="Unassembled WGS sequence"/>
</dbReference>
<keyword evidence="3" id="KW-1185">Reference proteome</keyword>
<comment type="caution">
    <text evidence="2">The sequence shown here is derived from an EMBL/GenBank/DDBJ whole genome shotgun (WGS) entry which is preliminary data.</text>
</comment>
<sequence length="335" mass="37704">MSNKGSIISEQKLPDDDIASAKNILFQTAFNDRDAPRLIMRKGKDKSLNNIQDILNIFLEMPPQSVPCYVAKELSRLPPLSMNCFDVSSLVKDMESVKLQLLILQESHETTMKAHIAKCQVRSSPESVSAEHHSPRSTCAVSDDMDDQHVIDVVDKSECTDDDLVLLARIQQKTPPPTHRQRKGVNNNRQTSASTQARRNTYAESVTRGRRQPNKHGRPELLTTTQTDSAMIRGNGTSSNIRSANPKRRASTSKARKQVGVFITRLARSTNPKDLATHVKRETGLYVSCEPLRTKFDTYSSFCVRLPPRDQHLLLDSRVWPSGVMVRAFLEYVHV</sequence>
<evidence type="ECO:0000256" key="1">
    <source>
        <dbReference type="SAM" id="MobiDB-lite"/>
    </source>
</evidence>
<dbReference type="EMBL" id="JAODUO010001877">
    <property type="protein sequence ID" value="KAK2157432.1"/>
    <property type="molecule type" value="Genomic_DNA"/>
</dbReference>
<feature type="compositionally biased region" description="Polar residues" evidence="1">
    <location>
        <begin position="184"/>
        <end position="204"/>
    </location>
</feature>
<feature type="region of interest" description="Disordered" evidence="1">
    <location>
        <begin position="123"/>
        <end position="143"/>
    </location>
</feature>
<gene>
    <name evidence="2" type="ORF">NP493_1879g00001</name>
</gene>
<evidence type="ECO:0000313" key="2">
    <source>
        <dbReference type="EMBL" id="KAK2157432.1"/>
    </source>
</evidence>
<protein>
    <submittedName>
        <fullName evidence="2">Uncharacterized protein</fullName>
    </submittedName>
</protein>
<organism evidence="2 3">
    <name type="scientific">Ridgeia piscesae</name>
    <name type="common">Tubeworm</name>
    <dbReference type="NCBI Taxonomy" id="27915"/>
    <lineage>
        <taxon>Eukaryota</taxon>
        <taxon>Metazoa</taxon>
        <taxon>Spiralia</taxon>
        <taxon>Lophotrochozoa</taxon>
        <taxon>Annelida</taxon>
        <taxon>Polychaeta</taxon>
        <taxon>Sedentaria</taxon>
        <taxon>Canalipalpata</taxon>
        <taxon>Sabellida</taxon>
        <taxon>Siboglinidae</taxon>
        <taxon>Ridgeia</taxon>
    </lineage>
</organism>
<feature type="region of interest" description="Disordered" evidence="1">
    <location>
        <begin position="170"/>
        <end position="256"/>
    </location>
</feature>